<reference evidence="2" key="1">
    <citation type="submission" date="2021-05" db="EMBL/GenBank/DDBJ databases">
        <title>The genome of the haptophyte Pavlova lutheri (Diacronema luteri, Pavlovales) - a model for lipid biosynthesis in eukaryotic algae.</title>
        <authorList>
            <person name="Hulatt C.J."/>
            <person name="Posewitz M.C."/>
        </authorList>
    </citation>
    <scope>NUCLEOTIDE SEQUENCE</scope>
    <source>
        <strain evidence="2">NIVA-4/92</strain>
    </source>
</reference>
<name>A0A8J6CAY2_DIALT</name>
<dbReference type="OrthoDB" id="10660785at2759"/>
<organism evidence="2 3">
    <name type="scientific">Diacronema lutheri</name>
    <name type="common">Unicellular marine alga</name>
    <name type="synonym">Monochrysis lutheri</name>
    <dbReference type="NCBI Taxonomy" id="2081491"/>
    <lineage>
        <taxon>Eukaryota</taxon>
        <taxon>Haptista</taxon>
        <taxon>Haptophyta</taxon>
        <taxon>Pavlovophyceae</taxon>
        <taxon>Pavlovales</taxon>
        <taxon>Pavlovaceae</taxon>
        <taxon>Diacronema</taxon>
    </lineage>
</organism>
<gene>
    <name evidence="2" type="ORF">KFE25_010679</name>
</gene>
<dbReference type="Proteomes" id="UP000751190">
    <property type="component" value="Unassembled WGS sequence"/>
</dbReference>
<dbReference type="EMBL" id="JAGTXO010000029">
    <property type="protein sequence ID" value="KAG8460928.1"/>
    <property type="molecule type" value="Genomic_DNA"/>
</dbReference>
<feature type="coiled-coil region" evidence="1">
    <location>
        <begin position="24"/>
        <end position="51"/>
    </location>
</feature>
<keyword evidence="3" id="KW-1185">Reference proteome</keyword>
<proteinExistence type="predicted"/>
<protein>
    <submittedName>
        <fullName evidence="2">Uncharacterized protein</fullName>
    </submittedName>
</protein>
<keyword evidence="1" id="KW-0175">Coiled coil</keyword>
<sequence>MWGGPGPNNAANPAANSPELLAVLLELRAQMEGVAEQLSRLDARVARIERVGRMRDERARVVPAACRDDIGAPSAWRVNDAPARKVRLVDLGPEMLALVAAALPTDDELAAKLACRALRGAVAHSMRARGAAHAGTRTRETAALGSIARLKWAVSCGMTLSPHLSAAQAGHLEVLKWLRANGCAWDRAKVLAVADTAVVAWVRAQPEDA</sequence>
<evidence type="ECO:0000256" key="1">
    <source>
        <dbReference type="SAM" id="Coils"/>
    </source>
</evidence>
<comment type="caution">
    <text evidence="2">The sequence shown here is derived from an EMBL/GenBank/DDBJ whole genome shotgun (WGS) entry which is preliminary data.</text>
</comment>
<accession>A0A8J6CAY2</accession>
<evidence type="ECO:0000313" key="3">
    <source>
        <dbReference type="Proteomes" id="UP000751190"/>
    </source>
</evidence>
<dbReference type="AlphaFoldDB" id="A0A8J6CAY2"/>
<evidence type="ECO:0000313" key="2">
    <source>
        <dbReference type="EMBL" id="KAG8460928.1"/>
    </source>
</evidence>